<dbReference type="SUPFAM" id="SSF51126">
    <property type="entry name" value="Pectin lyase-like"/>
    <property type="match status" value="1"/>
</dbReference>
<dbReference type="Proteomes" id="UP000282076">
    <property type="component" value="Unassembled WGS sequence"/>
</dbReference>
<dbReference type="OrthoDB" id="9808066at2"/>
<evidence type="ECO:0000313" key="3">
    <source>
        <dbReference type="Proteomes" id="UP000282076"/>
    </source>
</evidence>
<dbReference type="PANTHER" id="PTHR36453:SF1">
    <property type="entry name" value="RIGHT HANDED BETA HELIX DOMAIN-CONTAINING PROTEIN"/>
    <property type="match status" value="1"/>
</dbReference>
<comment type="caution">
    <text evidence="2">The sequence shown here is derived from an EMBL/GenBank/DDBJ whole genome shotgun (WGS) entry which is preliminary data.</text>
</comment>
<dbReference type="Gene3D" id="2.60.120.260">
    <property type="entry name" value="Galactose-binding domain-like"/>
    <property type="match status" value="2"/>
</dbReference>
<reference evidence="2 3" key="1">
    <citation type="submission" date="2018-10" db="EMBL/GenBank/DDBJ databases">
        <title>Cohnella sp. M2MS4P-1, whole genome shotgun sequence.</title>
        <authorList>
            <person name="Tuo L."/>
        </authorList>
    </citation>
    <scope>NUCLEOTIDE SEQUENCE [LARGE SCALE GENOMIC DNA]</scope>
    <source>
        <strain evidence="2 3">M2MS4P-1</strain>
    </source>
</reference>
<dbReference type="PANTHER" id="PTHR36453">
    <property type="entry name" value="SECRETED PROTEIN-RELATED"/>
    <property type="match status" value="1"/>
</dbReference>
<feature type="domain" description="CBM6" evidence="1">
    <location>
        <begin position="796"/>
        <end position="913"/>
    </location>
</feature>
<name>A0A494XGS2_9BACL</name>
<dbReference type="RefSeq" id="WP_120978628.1">
    <property type="nucleotide sequence ID" value="NZ_RBZM01000008.1"/>
</dbReference>
<dbReference type="SUPFAM" id="SSF49785">
    <property type="entry name" value="Galactose-binding domain-like"/>
    <property type="match status" value="2"/>
</dbReference>
<dbReference type="Pfam" id="PF21231">
    <property type="entry name" value="GH141_M"/>
    <property type="match status" value="1"/>
</dbReference>
<gene>
    <name evidence="2" type="ORF">D7Z26_19160</name>
</gene>
<dbReference type="InterPro" id="IPR012334">
    <property type="entry name" value="Pectin_lyas_fold"/>
</dbReference>
<protein>
    <recommendedName>
        <fullName evidence="1">CBM6 domain-containing protein</fullName>
    </recommendedName>
</protein>
<dbReference type="AlphaFoldDB" id="A0A494XGS2"/>
<evidence type="ECO:0000313" key="2">
    <source>
        <dbReference type="EMBL" id="RKP49945.1"/>
    </source>
</evidence>
<dbReference type="InterPro" id="IPR005084">
    <property type="entry name" value="CBM6"/>
</dbReference>
<accession>A0A494XGS2</accession>
<proteinExistence type="predicted"/>
<sequence>MSSKWPLTRKRFIMVSLFTLLVYAIAPFLHAEKASAAVQASYYVAPNGSDTNPGTLGAPFRTLDKARQVVRTINGNMSGDIIVNFRGGQYPFAGPVSFDQADSGTNGYRVYYQAYQDEVPVFNGGTKVTGWTQTSGNIYQATLTRSSKLRTLYVNGKRAIMARGSEMAPQGGDGTYTINGTESWALSSGSTYSGIKFNASDLGSYARPSDVELVNQVGFSFHIIGLSDLATSGSYRVAKLQMPMGAIALSEPQAWGMAFYQYNNNPANHFYVQNAYELLDQPGEFYFNRTTNTLYYYKRSNEDMSKAEVYAPTSEGMLRLSGTSQSSRVHHIVFQGIKFANDHWSLMNVAGSVGATTVQANALYNKFVSGGNWHQVAYRNTDVMPATVKVESASDIQFIRNGFEHLGAGAITFGNDTVNSSIVGNRFTDISGSAITIGDPLNTYIGDGDFAANREGAPTNITVQNNAVNTASVEFLQTVPVMIYYTVNLNLSNNLIVNSPYSAISLGWGWSYFAGYEESGVTPINVASGNTIANNRVLSSMKLMHDGGAIYTIGKQTGTRITGNFLSDIGGVSYGNAIYTDQASSQMEIDHNVLENYNGAWWTVWGTAANVSQLNVHDNYVDYATGTEGAYASNTTRTNNVTEPNSPPWSTAAQSIINNSGLQTAYRDIATVKSTVFEAENGIKFGRAAVYDDTGAANGQGALYLDLNGDGLQFDRVPAATQLTIKYATPNAGNYSLYVNGVKTSISFASTGGWYAPYGTKVVPIDIPEGASLKFQHDTGDIGLNLDQISVSYGNTVLEAEWGIPTGRAAVYGDASASGGQGVQYLDLNGDALQFNNVPAATKLTLKYASASAGTYSLYVNGAKTSLSIPSTGSWYGAYGTKTISISIPSGATLKLQHDSGDTGMNLDALYLQ</sequence>
<dbReference type="InterPro" id="IPR008979">
    <property type="entry name" value="Galactose-bd-like_sf"/>
</dbReference>
<dbReference type="Gene3D" id="2.160.20.10">
    <property type="entry name" value="Single-stranded right-handed beta-helix, Pectin lyase-like"/>
    <property type="match status" value="1"/>
</dbReference>
<dbReference type="InterPro" id="IPR048482">
    <property type="entry name" value="GH141_ins"/>
</dbReference>
<dbReference type="PROSITE" id="PS51175">
    <property type="entry name" value="CBM6"/>
    <property type="match status" value="1"/>
</dbReference>
<dbReference type="GO" id="GO:0030246">
    <property type="term" value="F:carbohydrate binding"/>
    <property type="evidence" value="ECO:0007669"/>
    <property type="project" value="InterPro"/>
</dbReference>
<dbReference type="EMBL" id="RBZM01000008">
    <property type="protein sequence ID" value="RKP49945.1"/>
    <property type="molecule type" value="Genomic_DNA"/>
</dbReference>
<organism evidence="2 3">
    <name type="scientific">Cohnella endophytica</name>
    <dbReference type="NCBI Taxonomy" id="2419778"/>
    <lineage>
        <taxon>Bacteria</taxon>
        <taxon>Bacillati</taxon>
        <taxon>Bacillota</taxon>
        <taxon>Bacilli</taxon>
        <taxon>Bacillales</taxon>
        <taxon>Paenibacillaceae</taxon>
        <taxon>Cohnella</taxon>
    </lineage>
</organism>
<keyword evidence="3" id="KW-1185">Reference proteome</keyword>
<evidence type="ECO:0000259" key="1">
    <source>
        <dbReference type="PROSITE" id="PS51175"/>
    </source>
</evidence>
<dbReference type="InterPro" id="IPR011050">
    <property type="entry name" value="Pectin_lyase_fold/virulence"/>
</dbReference>